<dbReference type="SUPFAM" id="SSF51182">
    <property type="entry name" value="RmlC-like cupins"/>
    <property type="match status" value="1"/>
</dbReference>
<evidence type="ECO:0000259" key="1">
    <source>
        <dbReference type="Pfam" id="PF12973"/>
    </source>
</evidence>
<gene>
    <name evidence="2" type="ORF">CLH62_06160</name>
</gene>
<sequence>MGKLREYNLYLSEPHSPEIMVRRNSKMDTLKLTEQFPKRPELNDRVLRLILQQEVQLPDIDFVEMEPDLRNNVLIHVLFDNKHDDPTGSDAALIKYLPGAFVPLHLHRGYEMVFVLQGEYIENGETHPPGSLIVRSPGTTHSMRSNIGCVILAMRDIPVKQLT</sequence>
<name>A0A2G1VK52_9GAMM</name>
<dbReference type="AlphaFoldDB" id="A0A2G1VK52"/>
<dbReference type="Pfam" id="PF12973">
    <property type="entry name" value="Cupin_7"/>
    <property type="match status" value="1"/>
</dbReference>
<evidence type="ECO:0000313" key="2">
    <source>
        <dbReference type="EMBL" id="PHQ27157.1"/>
    </source>
</evidence>
<dbReference type="Gene3D" id="2.60.120.10">
    <property type="entry name" value="Jelly Rolls"/>
    <property type="match status" value="1"/>
</dbReference>
<dbReference type="Proteomes" id="UP000229044">
    <property type="component" value="Unassembled WGS sequence"/>
</dbReference>
<proteinExistence type="predicted"/>
<dbReference type="InterPro" id="IPR014710">
    <property type="entry name" value="RmlC-like_jellyroll"/>
</dbReference>
<organism evidence="2 3">
    <name type="scientific">Marinobacter guineae</name>
    <dbReference type="NCBI Taxonomy" id="432303"/>
    <lineage>
        <taxon>Bacteria</taxon>
        <taxon>Pseudomonadati</taxon>
        <taxon>Pseudomonadota</taxon>
        <taxon>Gammaproteobacteria</taxon>
        <taxon>Pseudomonadales</taxon>
        <taxon>Marinobacteraceae</taxon>
        <taxon>Marinobacter</taxon>
    </lineage>
</organism>
<protein>
    <recommendedName>
        <fullName evidence="1">ChrR-like cupin domain-containing protein</fullName>
    </recommendedName>
</protein>
<evidence type="ECO:0000313" key="3">
    <source>
        <dbReference type="Proteomes" id="UP000229044"/>
    </source>
</evidence>
<dbReference type="InterPro" id="IPR025979">
    <property type="entry name" value="ChrR-like_cupin_dom"/>
</dbReference>
<dbReference type="EMBL" id="NTFI01000001">
    <property type="protein sequence ID" value="PHQ27157.1"/>
    <property type="molecule type" value="Genomic_DNA"/>
</dbReference>
<reference evidence="2 3" key="1">
    <citation type="submission" date="2017-09" db="EMBL/GenBank/DDBJ databases">
        <title>The draft genome sequences of Marinobacter guineae M3B.</title>
        <authorList>
            <person name="Cao J."/>
        </authorList>
    </citation>
    <scope>NUCLEOTIDE SEQUENCE [LARGE SCALE GENOMIC DNA]</scope>
    <source>
        <strain evidence="2 3">M3B</strain>
    </source>
</reference>
<dbReference type="InterPro" id="IPR011051">
    <property type="entry name" value="RmlC_Cupin_sf"/>
</dbReference>
<keyword evidence="3" id="KW-1185">Reference proteome</keyword>
<feature type="domain" description="ChrR-like cupin" evidence="1">
    <location>
        <begin position="59"/>
        <end position="152"/>
    </location>
</feature>
<accession>A0A2G1VK52</accession>
<comment type="caution">
    <text evidence="2">The sequence shown here is derived from an EMBL/GenBank/DDBJ whole genome shotgun (WGS) entry which is preliminary data.</text>
</comment>
<dbReference type="OrthoDB" id="9801227at2"/>